<feature type="region of interest" description="Disordered" evidence="1">
    <location>
        <begin position="1133"/>
        <end position="1156"/>
    </location>
</feature>
<sequence>MEGAGEGQAISAEMLQSIQSAVGTGGVIGQVQVIETENGPMTVIFMEEGAEGVGETVGGTTLGMEGDIQQGEDVQYTYQVVDDNTFTTTGNLQDSTQQSILATETVTTTDTTFAHDPVVSLQNSTDNSQIAVSDAMQTIVSNPSQIVVSDNSQIATSDATQIVVTDPSQIAVGDTTQISVSDGTQINENDTYYITETGELVKIDSSLLTNADLQQQETYIQTSTDSFGNQQLILPEVSAVSSSIMQTPVIQSQTLIPETVQSQTIIPETVHSQTIIPDTAHSQTIIPETVYSQTLIPETVHSPSIIPGTTIMTSSQEDVLTAIKLSQNNYSAGASNAINTRPLTTFSKNKPFGSEKSLQTLRNPYVTLQTTIPTQTMVFPKANVKQPVINVRKSTPIARTPIAARTPETVNVRYQQTTGSGLFTYKTVKINPPGEQKTRLTVNTKPPLRTQSLISQSYLGTKKTEQKPQARTHVLSPATTIKYVSKPTSTVVKPVTPRPTMTQVRVQPPGYRTVPIKQSPQIMMKQSQQQELKSATDLLSSAIQEADMKLQEQRISPETTRIVLPTASVNQSRLPTSLLPSRAAGNVATSLIQPAVEAPMKPADQGDFSDSAMLTLVTQALDSGYLAVPSEPSKVSEITTSSTVVQSTVEAIPKDINQLLDEPPAVAVPVSEFLADNLAMDIDEQSAVQKTTELENEDAAHATKSGDKPASESEKRKASTKENDKGFSVRLVDQKEMKGTNIKDTLVVPPKDAQYYVMKEENDTDGNHSKEERKLKVKEETDPKIAREKGVNKHENIEESRVSEVKECLGNSDENHFKEIEDENVIQSVSLLGFPTELGCKPDTDEQYQLGYMLSIPEMCAPSSDQELLNNSIEEMLVETTESNIDNEVENHEVYIDNAEGRGIDTAQSESEVVTNEDTFKDDQGLENEFEDDIEQKPQIGSDSNEEFMAAVNVENPEGGIQAIYEEDMGREDLCTVEELKNGTRKIYKAPHENVLKNAVGQPKQLDLDVDIEGPFFEFRLPVPLLAENLKPLWRMYCCNLCENKKMSRKQRPRRRRFPWWWLRPPKRIYQLLWKQTSPQPPPLRHLPLSLAPVKLEDLGLNKEMLSGNTDIELLIVQGDGKEVRACINTSILENAEPSDNPESDSNNKQTATVMP</sequence>
<dbReference type="Proteomes" id="UP001164746">
    <property type="component" value="Chromosome 8"/>
</dbReference>
<feature type="region of interest" description="Disordered" evidence="1">
    <location>
        <begin position="691"/>
        <end position="731"/>
    </location>
</feature>
<organism evidence="2 3">
    <name type="scientific">Mya arenaria</name>
    <name type="common">Soft-shell clam</name>
    <dbReference type="NCBI Taxonomy" id="6604"/>
    <lineage>
        <taxon>Eukaryota</taxon>
        <taxon>Metazoa</taxon>
        <taxon>Spiralia</taxon>
        <taxon>Lophotrochozoa</taxon>
        <taxon>Mollusca</taxon>
        <taxon>Bivalvia</taxon>
        <taxon>Autobranchia</taxon>
        <taxon>Heteroconchia</taxon>
        <taxon>Euheterodonta</taxon>
        <taxon>Imparidentia</taxon>
        <taxon>Neoheterodontei</taxon>
        <taxon>Myida</taxon>
        <taxon>Myoidea</taxon>
        <taxon>Myidae</taxon>
        <taxon>Mya</taxon>
    </lineage>
</organism>
<evidence type="ECO:0000313" key="2">
    <source>
        <dbReference type="EMBL" id="WAR12632.1"/>
    </source>
</evidence>
<reference evidence="2" key="1">
    <citation type="submission" date="2022-11" db="EMBL/GenBank/DDBJ databases">
        <title>Centuries of genome instability and evolution in soft-shell clam transmissible cancer (bioRxiv).</title>
        <authorList>
            <person name="Hart S.F.M."/>
            <person name="Yonemitsu M.A."/>
            <person name="Giersch R.M."/>
            <person name="Beal B.F."/>
            <person name="Arriagada G."/>
            <person name="Davis B.W."/>
            <person name="Ostrander E.A."/>
            <person name="Goff S.P."/>
            <person name="Metzger M.J."/>
        </authorList>
    </citation>
    <scope>NUCLEOTIDE SEQUENCE</scope>
    <source>
        <strain evidence="2">MELC-2E11</strain>
        <tissue evidence="2">Siphon/mantle</tissue>
    </source>
</reference>
<evidence type="ECO:0000256" key="1">
    <source>
        <dbReference type="SAM" id="MobiDB-lite"/>
    </source>
</evidence>
<name>A0ABY7ETS6_MYAAR</name>
<feature type="compositionally biased region" description="Basic and acidic residues" evidence="1">
    <location>
        <begin position="698"/>
        <end position="731"/>
    </location>
</feature>
<feature type="compositionally biased region" description="Polar residues" evidence="1">
    <location>
        <begin position="1144"/>
        <end position="1156"/>
    </location>
</feature>
<proteinExistence type="predicted"/>
<feature type="region of interest" description="Disordered" evidence="1">
    <location>
        <begin position="760"/>
        <end position="782"/>
    </location>
</feature>
<dbReference type="EMBL" id="CP111019">
    <property type="protein sequence ID" value="WAR12632.1"/>
    <property type="molecule type" value="Genomic_DNA"/>
</dbReference>
<evidence type="ECO:0000313" key="3">
    <source>
        <dbReference type="Proteomes" id="UP001164746"/>
    </source>
</evidence>
<accession>A0ABY7ETS6</accession>
<keyword evidence="3" id="KW-1185">Reference proteome</keyword>
<gene>
    <name evidence="2" type="ORF">MAR_026812</name>
</gene>
<protein>
    <submittedName>
        <fullName evidence="2">Uncharacterized protein</fullName>
    </submittedName>
</protein>